<dbReference type="EMBL" id="AODQ01000068">
    <property type="protein sequence ID" value="EMR02206.1"/>
    <property type="molecule type" value="Genomic_DNA"/>
</dbReference>
<reference evidence="4 5" key="1">
    <citation type="journal article" date="2013" name="Genome Announc.">
        <title>Draft Genome Sequence of Cesiribacter andamanensis Strain AMV16T, Isolated from a Soil Sample from a Mud Volcano in the Andaman Islands, India.</title>
        <authorList>
            <person name="Shivaji S."/>
            <person name="Ara S."/>
            <person name="Begum Z."/>
            <person name="Srinivas T.N."/>
            <person name="Singh A."/>
            <person name="Kumar Pinnaka A."/>
        </authorList>
    </citation>
    <scope>NUCLEOTIDE SEQUENCE [LARGE SCALE GENOMIC DNA]</scope>
    <source>
        <strain evidence="4 5">AMV16</strain>
    </source>
</reference>
<name>M7N4Q1_9BACT</name>
<comment type="caution">
    <text evidence="4">The sequence shown here is derived from an EMBL/GenBank/DDBJ whole genome shotgun (WGS) entry which is preliminary data.</text>
</comment>
<proteinExistence type="predicted"/>
<evidence type="ECO:0000256" key="2">
    <source>
        <dbReference type="SAM" id="SignalP"/>
    </source>
</evidence>
<organism evidence="4 5">
    <name type="scientific">Cesiribacter andamanensis AMV16</name>
    <dbReference type="NCBI Taxonomy" id="1279009"/>
    <lineage>
        <taxon>Bacteria</taxon>
        <taxon>Pseudomonadati</taxon>
        <taxon>Bacteroidota</taxon>
        <taxon>Cytophagia</taxon>
        <taxon>Cytophagales</taxon>
        <taxon>Cesiribacteraceae</taxon>
        <taxon>Cesiribacter</taxon>
    </lineage>
</organism>
<keyword evidence="2" id="KW-0732">Signal</keyword>
<dbReference type="InterPro" id="IPR013736">
    <property type="entry name" value="Xaa-Pro_dipept_C"/>
</dbReference>
<protein>
    <submittedName>
        <fullName evidence="4">Cocaine esterase</fullName>
        <ecNumber evidence="4">3.1.1.84</ecNumber>
    </submittedName>
</protein>
<sequence>MQHLRYSFALALCFLLTGALAQNKKLQLSDYEKQEVYIPMRDGTKLFTAIYSPKDKSRKYPFLMNRTPYSIAPYGADTMRASLGPSRYLMEEGYIFVYQDVRGRWMSEGRYDNMRPQLPNANKKKQKAIDESTDTWDTIDWLLKKVKPNNGKVGQWGISYPGYYAAAGALSNHPALVASSPQAPIADFFFDDFHHHGAYFLSYWLATTVFGYQKEAPTTQAWYKRVDTGTPDAYQFFMDMGSLKNASKWYGEDNEFWQQLVAHPNYDEFWQKRNLLPHLRGIDHAVLTVGGWFDAEDLYGPLQIYKTIEKHNPQADNRLVMGPWSHGDWSRNTGKQKIGYITFGDSISNYYQKNIEYPFFQKHLQGVAAADLAEAHVFDTGLKAWRQHSEWPPAQAQTIRFYFHDQQKLQQGAPPARVRADYAEFVSDPNKPVPFTDEIRTTFTPRKYMTEDQRHNSRRPDVLVFQTEVLEQDLTLSGELLARLLVSTDQQDADWVVKLIDVYPNDHPDDPENPAHIRLAGYQQLVRSETFRGRFRNSYEHPEPFTPNAVTEVKVPLQDVLHTFKKGHRIMVHVQSSWFPLIDRNPQKWVPNIFEANEEDFVKATHRLYHSQEHPSYLEAQILPK</sequence>
<dbReference type="InterPro" id="IPR000383">
    <property type="entry name" value="Xaa-Pro-like_dom"/>
</dbReference>
<dbReference type="SUPFAM" id="SSF53474">
    <property type="entry name" value="alpha/beta-Hydrolases"/>
    <property type="match status" value="1"/>
</dbReference>
<keyword evidence="5" id="KW-1185">Reference proteome</keyword>
<dbReference type="OrthoDB" id="319764at2"/>
<dbReference type="Proteomes" id="UP000011910">
    <property type="component" value="Unassembled WGS sequence"/>
</dbReference>
<evidence type="ECO:0000313" key="4">
    <source>
        <dbReference type="EMBL" id="EMR02206.1"/>
    </source>
</evidence>
<feature type="signal peptide" evidence="2">
    <location>
        <begin position="1"/>
        <end position="21"/>
    </location>
</feature>
<evidence type="ECO:0000313" key="5">
    <source>
        <dbReference type="Proteomes" id="UP000011910"/>
    </source>
</evidence>
<feature type="domain" description="Xaa-Pro dipeptidyl-peptidase C-terminal" evidence="3">
    <location>
        <begin position="357"/>
        <end position="619"/>
    </location>
</feature>
<dbReference type="eggNOG" id="COG2936">
    <property type="taxonomic scope" value="Bacteria"/>
</dbReference>
<feature type="chain" id="PRO_5004081878" evidence="2">
    <location>
        <begin position="22"/>
        <end position="625"/>
    </location>
</feature>
<dbReference type="Gene3D" id="1.10.3020.10">
    <property type="entry name" value="alpha-amino acid ester hydrolase ( Helical cap domain)"/>
    <property type="match status" value="1"/>
</dbReference>
<dbReference type="SUPFAM" id="SSF49785">
    <property type="entry name" value="Galactose-binding domain-like"/>
    <property type="match status" value="1"/>
</dbReference>
<dbReference type="InterPro" id="IPR008979">
    <property type="entry name" value="Galactose-bd-like_sf"/>
</dbReference>
<keyword evidence="1 4" id="KW-0378">Hydrolase</keyword>
<dbReference type="PATRIC" id="fig|1279009.4.peg.2682"/>
<dbReference type="EC" id="3.1.1.84" evidence="4"/>
<dbReference type="SMART" id="SM00939">
    <property type="entry name" value="PepX_C"/>
    <property type="match status" value="1"/>
</dbReference>
<dbReference type="Pfam" id="PF08530">
    <property type="entry name" value="PepX_C"/>
    <property type="match status" value="1"/>
</dbReference>
<evidence type="ECO:0000259" key="3">
    <source>
        <dbReference type="SMART" id="SM00939"/>
    </source>
</evidence>
<dbReference type="NCBIfam" id="TIGR00976">
    <property type="entry name" value="CocE_NonD"/>
    <property type="match status" value="1"/>
</dbReference>
<dbReference type="Gene3D" id="3.40.50.1820">
    <property type="entry name" value="alpha/beta hydrolase"/>
    <property type="match status" value="1"/>
</dbReference>
<evidence type="ECO:0000256" key="1">
    <source>
        <dbReference type="ARBA" id="ARBA00022801"/>
    </source>
</evidence>
<dbReference type="AlphaFoldDB" id="M7N4Q1"/>
<dbReference type="Gene3D" id="2.60.120.260">
    <property type="entry name" value="Galactose-binding domain-like"/>
    <property type="match status" value="1"/>
</dbReference>
<dbReference type="RefSeq" id="WP_009196035.1">
    <property type="nucleotide sequence ID" value="NZ_AODQ01000068.1"/>
</dbReference>
<dbReference type="GO" id="GO:0008239">
    <property type="term" value="F:dipeptidyl-peptidase activity"/>
    <property type="evidence" value="ECO:0007669"/>
    <property type="project" value="InterPro"/>
</dbReference>
<dbReference type="InterPro" id="IPR029058">
    <property type="entry name" value="AB_hydrolase_fold"/>
</dbReference>
<gene>
    <name evidence="4" type="primary">cocE</name>
    <name evidence="4" type="ORF">ADICEAN_02645</name>
</gene>
<dbReference type="STRING" id="1279009.ADICEAN_02645"/>
<accession>M7N4Q1</accession>
<dbReference type="Pfam" id="PF02129">
    <property type="entry name" value="Peptidase_S15"/>
    <property type="match status" value="1"/>
</dbReference>
<dbReference type="InterPro" id="IPR005674">
    <property type="entry name" value="CocE/Ser_esterase"/>
</dbReference>